<dbReference type="Pfam" id="PF02518">
    <property type="entry name" value="HATPase_c"/>
    <property type="match status" value="1"/>
</dbReference>
<evidence type="ECO:0000256" key="16">
    <source>
        <dbReference type="ARBA" id="ARBA00023012"/>
    </source>
</evidence>
<evidence type="ECO:0000313" key="23">
    <source>
        <dbReference type="Proteomes" id="UP000317371"/>
    </source>
</evidence>
<evidence type="ECO:0000256" key="6">
    <source>
        <dbReference type="ARBA" id="ARBA00017322"/>
    </source>
</evidence>
<dbReference type="GO" id="GO:0046983">
    <property type="term" value="F:protein dimerization activity"/>
    <property type="evidence" value="ECO:0007669"/>
    <property type="project" value="InterPro"/>
</dbReference>
<evidence type="ECO:0000256" key="9">
    <source>
        <dbReference type="ARBA" id="ARBA00022490"/>
    </source>
</evidence>
<dbReference type="SUPFAM" id="SSF55785">
    <property type="entry name" value="PYP-like sensor domain (PAS domain)"/>
    <property type="match status" value="1"/>
</dbReference>
<name>A0A540V8C4_9CHLR</name>
<dbReference type="AlphaFoldDB" id="A0A540V8C4"/>
<dbReference type="CDD" id="cd16917">
    <property type="entry name" value="HATPase_UhpB-NarQ-NarX-like"/>
    <property type="match status" value="1"/>
</dbReference>
<evidence type="ECO:0000256" key="8">
    <source>
        <dbReference type="ARBA" id="ARBA00022485"/>
    </source>
</evidence>
<dbReference type="InterPro" id="IPR004358">
    <property type="entry name" value="Sig_transdc_His_kin-like_C"/>
</dbReference>
<dbReference type="GO" id="GO:0005886">
    <property type="term" value="C:plasma membrane"/>
    <property type="evidence" value="ECO:0007669"/>
    <property type="project" value="UniProtKB-SubCell"/>
</dbReference>
<dbReference type="PRINTS" id="PR00344">
    <property type="entry name" value="BCTRLSENSOR"/>
</dbReference>
<feature type="domain" description="Histidine kinase" evidence="21">
    <location>
        <begin position="166"/>
        <end position="362"/>
    </location>
</feature>
<dbReference type="SMART" id="SM00387">
    <property type="entry name" value="HATPase_c"/>
    <property type="match status" value="1"/>
</dbReference>
<comment type="cofactor">
    <cofactor evidence="2">
        <name>[4Fe-4S] cluster</name>
        <dbReference type="ChEBI" id="CHEBI:49883"/>
    </cofactor>
</comment>
<keyword evidence="10" id="KW-0808">Transferase</keyword>
<dbReference type="Proteomes" id="UP000317371">
    <property type="component" value="Unassembled WGS sequence"/>
</dbReference>
<dbReference type="Pfam" id="PF07730">
    <property type="entry name" value="HisKA_3"/>
    <property type="match status" value="1"/>
</dbReference>
<dbReference type="PROSITE" id="PS50109">
    <property type="entry name" value="HIS_KIN"/>
    <property type="match status" value="1"/>
</dbReference>
<evidence type="ECO:0000259" key="21">
    <source>
        <dbReference type="PROSITE" id="PS50109"/>
    </source>
</evidence>
<keyword evidence="18" id="KW-0472">Membrane</keyword>
<proteinExistence type="predicted"/>
<sequence length="362" mass="39814">MRNSVLTEPGNATRIPVESQLRTSRRFLQSALDALPSKVAILDRDGALVAVNAAWREHPEIPHGAGGSSPIGQNYLAALAQSVGDPQIGDAIHRGLQELLTGARTSFQVEYGWPDGENPHSWYELRASRFHVDQDTYIVVVQDDITARKEAEQALLDAAALRERSRLARELHDSVTQALYSSVLYIEAVRLSFANGQANLVEENLQELHAMIRQAIADMRLLIFELRPPILDEVGLTGALQARLEAVEVRSGIHPHLRITGDVPRLSEAAEVENELYRIIQEALNNMLKHAQASQVFIDLHVAADRVRLTIQDDGVGFDPASQEAGGMGIRNMKERAQQLGGELAIYSCPGQGTQIQVEVPL</sequence>
<dbReference type="InterPro" id="IPR011712">
    <property type="entry name" value="Sig_transdc_His_kin_sub3_dim/P"/>
</dbReference>
<evidence type="ECO:0000256" key="4">
    <source>
        <dbReference type="ARBA" id="ARBA00004651"/>
    </source>
</evidence>
<dbReference type="InterPro" id="IPR050482">
    <property type="entry name" value="Sensor_HK_TwoCompSys"/>
</dbReference>
<evidence type="ECO:0000256" key="14">
    <source>
        <dbReference type="ARBA" id="ARBA00022989"/>
    </source>
</evidence>
<comment type="subcellular location">
    <subcellularLocation>
        <location evidence="4">Cell membrane</location>
        <topology evidence="4">Multi-pass membrane protein</topology>
    </subcellularLocation>
    <subcellularLocation>
        <location evidence="3">Cytoplasm</location>
    </subcellularLocation>
</comment>
<reference evidence="22 23" key="1">
    <citation type="submission" date="2019-06" db="EMBL/GenBank/DDBJ databases">
        <title>Genome sequence of Litorilinea aerophila BAA-2444.</title>
        <authorList>
            <person name="Maclea K.S."/>
            <person name="Maurais E.G."/>
            <person name="Iannazzi L.C."/>
        </authorList>
    </citation>
    <scope>NUCLEOTIDE SEQUENCE [LARGE SCALE GENOMIC DNA]</scope>
    <source>
        <strain evidence="22 23">ATCC BAA-2444</strain>
    </source>
</reference>
<protein>
    <recommendedName>
        <fullName evidence="6">Oxygen sensor histidine kinase NreB</fullName>
        <ecNumber evidence="5">2.7.13.3</ecNumber>
    </recommendedName>
    <alternativeName>
        <fullName evidence="20">Nitrogen regulation protein B</fullName>
    </alternativeName>
</protein>
<evidence type="ECO:0000256" key="18">
    <source>
        <dbReference type="ARBA" id="ARBA00023136"/>
    </source>
</evidence>
<dbReference type="InterPro" id="IPR005467">
    <property type="entry name" value="His_kinase_dom"/>
</dbReference>
<keyword evidence="9" id="KW-0963">Cytoplasm</keyword>
<evidence type="ECO:0000256" key="3">
    <source>
        <dbReference type="ARBA" id="ARBA00004496"/>
    </source>
</evidence>
<keyword evidence="14" id="KW-1133">Transmembrane helix</keyword>
<dbReference type="SUPFAM" id="SSF55874">
    <property type="entry name" value="ATPase domain of HSP90 chaperone/DNA topoisomerase II/histidine kinase"/>
    <property type="match status" value="1"/>
</dbReference>
<dbReference type="PANTHER" id="PTHR24421">
    <property type="entry name" value="NITRATE/NITRITE SENSOR PROTEIN NARX-RELATED"/>
    <property type="match status" value="1"/>
</dbReference>
<comment type="function">
    <text evidence="19">Member of the two-component regulatory system NreB/NreC involved in the control of dissimilatory nitrate/nitrite reduction in response to oxygen. NreB functions as a direct oxygen sensor histidine kinase which is autophosphorylated, in the absence of oxygen, probably at the conserved histidine residue, and transfers its phosphate group probably to a conserved aspartate residue of NreC. NreB/NreC activates the expression of the nitrate (narGHJI) and nitrite (nir) reductase operons, as well as the putative nitrate transporter gene narT.</text>
</comment>
<dbReference type="Pfam" id="PF08448">
    <property type="entry name" value="PAS_4"/>
    <property type="match status" value="1"/>
</dbReference>
<keyword evidence="15" id="KW-0408">Iron</keyword>
<dbReference type="PANTHER" id="PTHR24421:SF37">
    <property type="entry name" value="SENSOR HISTIDINE KINASE NARS"/>
    <property type="match status" value="1"/>
</dbReference>
<evidence type="ECO:0000256" key="11">
    <source>
        <dbReference type="ARBA" id="ARBA00022692"/>
    </source>
</evidence>
<keyword evidence="16" id="KW-0902">Two-component regulatory system</keyword>
<keyword evidence="23" id="KW-1185">Reference proteome</keyword>
<evidence type="ECO:0000256" key="1">
    <source>
        <dbReference type="ARBA" id="ARBA00000085"/>
    </source>
</evidence>
<dbReference type="FunCoup" id="A0A540V8C4">
    <property type="interactions" value="56"/>
</dbReference>
<gene>
    <name evidence="22" type="ORF">FKZ61_23275</name>
</gene>
<dbReference type="GO" id="GO:0000155">
    <property type="term" value="F:phosphorelay sensor kinase activity"/>
    <property type="evidence" value="ECO:0007669"/>
    <property type="project" value="InterPro"/>
</dbReference>
<evidence type="ECO:0000256" key="10">
    <source>
        <dbReference type="ARBA" id="ARBA00022679"/>
    </source>
</evidence>
<dbReference type="EMBL" id="VIGC01000059">
    <property type="protein sequence ID" value="TQE93016.1"/>
    <property type="molecule type" value="Genomic_DNA"/>
</dbReference>
<dbReference type="InParanoid" id="A0A540V8C4"/>
<evidence type="ECO:0000256" key="5">
    <source>
        <dbReference type="ARBA" id="ARBA00012438"/>
    </source>
</evidence>
<dbReference type="InterPro" id="IPR013656">
    <property type="entry name" value="PAS_4"/>
</dbReference>
<evidence type="ECO:0000256" key="7">
    <source>
        <dbReference type="ARBA" id="ARBA00022475"/>
    </source>
</evidence>
<keyword evidence="13" id="KW-0418">Kinase</keyword>
<comment type="caution">
    <text evidence="22">The sequence shown here is derived from an EMBL/GenBank/DDBJ whole genome shotgun (WGS) entry which is preliminary data.</text>
</comment>
<evidence type="ECO:0000256" key="2">
    <source>
        <dbReference type="ARBA" id="ARBA00001966"/>
    </source>
</evidence>
<keyword evidence="7" id="KW-1003">Cell membrane</keyword>
<dbReference type="InterPro" id="IPR035965">
    <property type="entry name" value="PAS-like_dom_sf"/>
</dbReference>
<keyword evidence="11" id="KW-0812">Transmembrane</keyword>
<keyword evidence="12" id="KW-0479">Metal-binding</keyword>
<evidence type="ECO:0000256" key="12">
    <source>
        <dbReference type="ARBA" id="ARBA00022723"/>
    </source>
</evidence>
<accession>A0A540V8C4</accession>
<dbReference type="GO" id="GO:0005737">
    <property type="term" value="C:cytoplasm"/>
    <property type="evidence" value="ECO:0007669"/>
    <property type="project" value="UniProtKB-SubCell"/>
</dbReference>
<evidence type="ECO:0000256" key="13">
    <source>
        <dbReference type="ARBA" id="ARBA00022777"/>
    </source>
</evidence>
<evidence type="ECO:0000256" key="17">
    <source>
        <dbReference type="ARBA" id="ARBA00023014"/>
    </source>
</evidence>
<dbReference type="GO" id="GO:0046872">
    <property type="term" value="F:metal ion binding"/>
    <property type="evidence" value="ECO:0007669"/>
    <property type="project" value="UniProtKB-KW"/>
</dbReference>
<evidence type="ECO:0000256" key="19">
    <source>
        <dbReference type="ARBA" id="ARBA00024827"/>
    </source>
</evidence>
<keyword evidence="8" id="KW-0004">4Fe-4S</keyword>
<evidence type="ECO:0000256" key="20">
    <source>
        <dbReference type="ARBA" id="ARBA00030800"/>
    </source>
</evidence>
<dbReference type="InterPro" id="IPR003594">
    <property type="entry name" value="HATPase_dom"/>
</dbReference>
<dbReference type="OrthoDB" id="9811717at2"/>
<dbReference type="EC" id="2.7.13.3" evidence="5"/>
<organism evidence="22 23">
    <name type="scientific">Litorilinea aerophila</name>
    <dbReference type="NCBI Taxonomy" id="1204385"/>
    <lineage>
        <taxon>Bacteria</taxon>
        <taxon>Bacillati</taxon>
        <taxon>Chloroflexota</taxon>
        <taxon>Caldilineae</taxon>
        <taxon>Caldilineales</taxon>
        <taxon>Caldilineaceae</taxon>
        <taxon>Litorilinea</taxon>
    </lineage>
</organism>
<dbReference type="Gene3D" id="1.20.5.1930">
    <property type="match status" value="1"/>
</dbReference>
<evidence type="ECO:0000313" key="22">
    <source>
        <dbReference type="EMBL" id="TQE93016.1"/>
    </source>
</evidence>
<comment type="catalytic activity">
    <reaction evidence="1">
        <text>ATP + protein L-histidine = ADP + protein N-phospho-L-histidine.</text>
        <dbReference type="EC" id="2.7.13.3"/>
    </reaction>
</comment>
<dbReference type="GO" id="GO:0051539">
    <property type="term" value="F:4 iron, 4 sulfur cluster binding"/>
    <property type="evidence" value="ECO:0007669"/>
    <property type="project" value="UniProtKB-KW"/>
</dbReference>
<dbReference type="Gene3D" id="3.30.565.10">
    <property type="entry name" value="Histidine kinase-like ATPase, C-terminal domain"/>
    <property type="match status" value="1"/>
</dbReference>
<evidence type="ECO:0000256" key="15">
    <source>
        <dbReference type="ARBA" id="ARBA00023004"/>
    </source>
</evidence>
<dbReference type="Gene3D" id="3.30.450.20">
    <property type="entry name" value="PAS domain"/>
    <property type="match status" value="1"/>
</dbReference>
<dbReference type="InterPro" id="IPR036890">
    <property type="entry name" value="HATPase_C_sf"/>
</dbReference>
<keyword evidence="17" id="KW-0411">Iron-sulfur</keyword>